<dbReference type="SFLD" id="SFLDG01065">
    <property type="entry name" value="anaerobic_coproporphyrinogen-I"/>
    <property type="match status" value="1"/>
</dbReference>
<sequence>MSEHLIWDPLMIQRYNTAGPRYTSFPTAVEFRNVDSDQLERNALCTPSHTPLSLYLHIPFCTHVCYYCGCNKIVTKNKGRSIPYLEHLKTEIRMKHALLGGSRSVEQLHLGGGTPTFLSDDQLTDLMEFLRNLFTFSTAETADYSIEIDPRELRPNTLKRLRELGFNRLSYGVQDLDERVQAAVNRVQPESMIRAVMIEARELGFRSINIDLIYGLPHQSVESFDKTLDAIIDMRPDRLSIFNYAHLPQRFMPQRRISEDDLPSAQEKLQIFGHAISKLDDAGYHYVGMDHFALPDDELAIAQRDGKLHRNFQGYTTHGDCDLIGFGVSSISQVGDLYSQNAVSLEDWQEALENGGLPLSKACKTNADDRLRRDIIMGLLCHLDIRFNELDQQHNIDSRTYLRQDLARLQPMCDDGLVNIDEHGVQITDSGRLLVRHACMAFDPYRQQDDQTRFSKAI</sequence>
<dbReference type="Gene3D" id="1.10.10.920">
    <property type="match status" value="1"/>
</dbReference>
<evidence type="ECO:0000313" key="20">
    <source>
        <dbReference type="Proteomes" id="UP000011866"/>
    </source>
</evidence>
<gene>
    <name evidence="19" type="ORF">TOL_1065</name>
</gene>
<keyword evidence="6 15" id="KW-0963">Cytoplasm</keyword>
<dbReference type="GO" id="GO:0005737">
    <property type="term" value="C:cytoplasm"/>
    <property type="evidence" value="ECO:0007669"/>
    <property type="project" value="UniProtKB-SubCell"/>
</dbReference>
<dbReference type="Pfam" id="PF06969">
    <property type="entry name" value="HemN_C"/>
    <property type="match status" value="1"/>
</dbReference>
<evidence type="ECO:0000256" key="2">
    <source>
        <dbReference type="ARBA" id="ARBA00004785"/>
    </source>
</evidence>
<dbReference type="InterPro" id="IPR023404">
    <property type="entry name" value="rSAM_horseshoe"/>
</dbReference>
<keyword evidence="10 15" id="KW-0408">Iron</keyword>
<dbReference type="PANTHER" id="PTHR13932">
    <property type="entry name" value="COPROPORPHYRINIGEN III OXIDASE"/>
    <property type="match status" value="1"/>
</dbReference>
<dbReference type="CDD" id="cd01335">
    <property type="entry name" value="Radical_SAM"/>
    <property type="match status" value="1"/>
</dbReference>
<dbReference type="EMBL" id="HF680312">
    <property type="protein sequence ID" value="CCU71499.1"/>
    <property type="molecule type" value="Genomic_DNA"/>
</dbReference>
<dbReference type="STRING" id="187493.CN03_12885"/>
<dbReference type="SMART" id="SM00729">
    <property type="entry name" value="Elp3"/>
    <property type="match status" value="1"/>
</dbReference>
<evidence type="ECO:0000256" key="5">
    <source>
        <dbReference type="ARBA" id="ARBA00022485"/>
    </source>
</evidence>
<dbReference type="SUPFAM" id="SSF102114">
    <property type="entry name" value="Radical SAM enzymes"/>
    <property type="match status" value="1"/>
</dbReference>
<dbReference type="GO" id="GO:0004109">
    <property type="term" value="F:coproporphyrinogen oxidase activity"/>
    <property type="evidence" value="ECO:0007669"/>
    <property type="project" value="InterPro"/>
</dbReference>
<dbReference type="EC" id="1.3.98.3" evidence="15"/>
<dbReference type="InterPro" id="IPR010723">
    <property type="entry name" value="HemN_C"/>
</dbReference>
<dbReference type="InterPro" id="IPR006638">
    <property type="entry name" value="Elp3/MiaA/NifB-like_rSAM"/>
</dbReference>
<dbReference type="AlphaFoldDB" id="M5E1L7"/>
<dbReference type="GO" id="GO:0046872">
    <property type="term" value="F:metal ion binding"/>
    <property type="evidence" value="ECO:0007669"/>
    <property type="project" value="UniProtKB-KW"/>
</dbReference>
<comment type="pathway">
    <text evidence="2 15">Porphyrin-containing compound metabolism; protoporphyrin-IX biosynthesis; protoporphyrinogen-IX from coproporphyrinogen-III (AdoMet route): step 1/1.</text>
</comment>
<dbReference type="InterPro" id="IPR007197">
    <property type="entry name" value="rSAM"/>
</dbReference>
<keyword evidence="11 15" id="KW-0411">Iron-sulfur</keyword>
<keyword evidence="9 15" id="KW-0560">Oxidoreductase</keyword>
<keyword evidence="8 15" id="KW-0479">Metal-binding</keyword>
<evidence type="ECO:0000259" key="18">
    <source>
        <dbReference type="PROSITE" id="PS51918"/>
    </source>
</evidence>
<comment type="cofactor">
    <cofactor evidence="15 17">
        <name>[4Fe-4S] cluster</name>
        <dbReference type="ChEBI" id="CHEBI:49883"/>
    </cofactor>
    <text evidence="15 17">Binds 1 [4Fe-4S] cluster. The cluster is coordinated with 3 cysteines and an exchangeable S-adenosyl-L-methionine.</text>
</comment>
<evidence type="ECO:0000256" key="12">
    <source>
        <dbReference type="ARBA" id="ARBA00023244"/>
    </source>
</evidence>
<evidence type="ECO:0000256" key="4">
    <source>
        <dbReference type="ARBA" id="ARBA00011245"/>
    </source>
</evidence>
<feature type="binding site" evidence="16">
    <location>
        <position position="331"/>
    </location>
    <ligand>
        <name>S-adenosyl-L-methionine</name>
        <dbReference type="ChEBI" id="CHEBI:59789"/>
        <label>1</label>
    </ligand>
</feature>
<dbReference type="Gene3D" id="3.80.30.20">
    <property type="entry name" value="tm_1862 like domain"/>
    <property type="match status" value="1"/>
</dbReference>
<feature type="binding site" evidence="16">
    <location>
        <position position="211"/>
    </location>
    <ligand>
        <name>S-adenosyl-L-methionine</name>
        <dbReference type="ChEBI" id="CHEBI:59789"/>
        <label>2</label>
    </ligand>
</feature>
<keyword evidence="12 15" id="KW-0627">Porphyrin biosynthesis</keyword>
<feature type="binding site" evidence="16">
    <location>
        <begin position="67"/>
        <end position="69"/>
    </location>
    <ligand>
        <name>S-adenosyl-L-methionine</name>
        <dbReference type="ChEBI" id="CHEBI:59789"/>
        <label>2</label>
    </ligand>
</feature>
<name>M5E1L7_9GAMM</name>
<dbReference type="InterPro" id="IPR058240">
    <property type="entry name" value="rSAM_sf"/>
</dbReference>
<evidence type="ECO:0000256" key="3">
    <source>
        <dbReference type="ARBA" id="ARBA00005493"/>
    </source>
</evidence>
<keyword evidence="20" id="KW-1185">Reference proteome</keyword>
<dbReference type="RefSeq" id="WP_015486236.1">
    <property type="nucleotide sequence ID" value="NC_020888.1"/>
</dbReference>
<keyword evidence="5 15" id="KW-0004">4Fe-4S</keyword>
<feature type="binding site" evidence="16">
    <location>
        <position position="245"/>
    </location>
    <ligand>
        <name>S-adenosyl-L-methionine</name>
        <dbReference type="ChEBI" id="CHEBI:59789"/>
        <label>2</label>
    </ligand>
</feature>
<dbReference type="InterPro" id="IPR004558">
    <property type="entry name" value="Coprogen_oxidase_HemN"/>
</dbReference>
<comment type="similarity">
    <text evidence="3 15">Belongs to the anaerobic coproporphyrinogen-III oxidase family.</text>
</comment>
<dbReference type="KEGG" id="tol:TOL_1065"/>
<dbReference type="PIRSF" id="PIRSF000167">
    <property type="entry name" value="HemN"/>
    <property type="match status" value="1"/>
</dbReference>
<evidence type="ECO:0000313" key="19">
    <source>
        <dbReference type="EMBL" id="CCU71499.1"/>
    </source>
</evidence>
<evidence type="ECO:0000256" key="7">
    <source>
        <dbReference type="ARBA" id="ARBA00022691"/>
    </source>
</evidence>
<keyword evidence="7 15" id="KW-0949">S-adenosyl-L-methionine</keyword>
<evidence type="ECO:0000256" key="10">
    <source>
        <dbReference type="ARBA" id="ARBA00023004"/>
    </source>
</evidence>
<protein>
    <recommendedName>
        <fullName evidence="15">Coproporphyrinogen-III oxidase</fullName>
        <ecNumber evidence="15">1.3.98.3</ecNumber>
    </recommendedName>
</protein>
<evidence type="ECO:0000256" key="13">
    <source>
        <dbReference type="ARBA" id="ARBA00024295"/>
    </source>
</evidence>
<comment type="subunit">
    <text evidence="4">Monomer.</text>
</comment>
<feature type="binding site" evidence="16">
    <location>
        <position position="186"/>
    </location>
    <ligand>
        <name>S-adenosyl-L-methionine</name>
        <dbReference type="ChEBI" id="CHEBI:59789"/>
        <label>2</label>
    </ligand>
</feature>
<dbReference type="NCBIfam" id="TIGR00538">
    <property type="entry name" value="hemN"/>
    <property type="match status" value="1"/>
</dbReference>
<dbReference type="Proteomes" id="UP000011866">
    <property type="component" value="Chromosome"/>
</dbReference>
<evidence type="ECO:0000256" key="9">
    <source>
        <dbReference type="ARBA" id="ARBA00023002"/>
    </source>
</evidence>
<dbReference type="GeneID" id="79175992"/>
<dbReference type="GO" id="GO:0051989">
    <property type="term" value="F:coproporphyrinogen dehydrogenase activity"/>
    <property type="evidence" value="ECO:0007669"/>
    <property type="project" value="UniProtKB-EC"/>
</dbReference>
<accession>M5E1L7</accession>
<dbReference type="FunFam" id="1.10.10.920:FF:000001">
    <property type="entry name" value="Coproporphyrinogen-III oxidase"/>
    <property type="match status" value="1"/>
</dbReference>
<dbReference type="UniPathway" id="UPA00251">
    <property type="reaction ID" value="UER00323"/>
</dbReference>
<evidence type="ECO:0000256" key="1">
    <source>
        <dbReference type="ARBA" id="ARBA00004496"/>
    </source>
</evidence>
<comment type="function">
    <text evidence="13">Involved in the heme biosynthesis. Catalyzes the anaerobic oxidative decarboxylation of propionate groups of rings A and B of coproporphyrinogen III to yield the vinyl groups in protoporphyrinogen IX.</text>
</comment>
<dbReference type="PATRIC" id="fig|1298593.3.peg.1029"/>
<proteinExistence type="inferred from homology"/>
<evidence type="ECO:0000256" key="11">
    <source>
        <dbReference type="ARBA" id="ARBA00023014"/>
    </source>
</evidence>
<comment type="catalytic activity">
    <reaction evidence="14 15">
        <text>coproporphyrinogen III + 2 S-adenosyl-L-methionine = protoporphyrinogen IX + 2 5'-deoxyadenosine + 2 L-methionine + 2 CO2</text>
        <dbReference type="Rhea" id="RHEA:15425"/>
        <dbReference type="ChEBI" id="CHEBI:16526"/>
        <dbReference type="ChEBI" id="CHEBI:17319"/>
        <dbReference type="ChEBI" id="CHEBI:57307"/>
        <dbReference type="ChEBI" id="CHEBI:57309"/>
        <dbReference type="ChEBI" id="CHEBI:57844"/>
        <dbReference type="ChEBI" id="CHEBI:59789"/>
        <dbReference type="EC" id="1.3.98.3"/>
    </reaction>
</comment>
<feature type="binding site" evidence="16">
    <location>
        <position position="174"/>
    </location>
    <ligand>
        <name>S-adenosyl-L-methionine</name>
        <dbReference type="ChEBI" id="CHEBI:59789"/>
        <label>2</label>
    </ligand>
</feature>
<dbReference type="SFLD" id="SFLDS00029">
    <property type="entry name" value="Radical_SAM"/>
    <property type="match status" value="1"/>
</dbReference>
<dbReference type="eggNOG" id="COG0635">
    <property type="taxonomic scope" value="Bacteria"/>
</dbReference>
<dbReference type="GO" id="GO:0051539">
    <property type="term" value="F:4 iron, 4 sulfur cluster binding"/>
    <property type="evidence" value="ECO:0007669"/>
    <property type="project" value="UniProtKB-KW"/>
</dbReference>
<feature type="binding site" evidence="16">
    <location>
        <position position="147"/>
    </location>
    <ligand>
        <name>S-adenosyl-L-methionine</name>
        <dbReference type="ChEBI" id="CHEBI:59789"/>
        <label>1</label>
    </ligand>
</feature>
<feature type="binding site" evidence="17">
    <location>
        <position position="68"/>
    </location>
    <ligand>
        <name>[4Fe-4S] cluster</name>
        <dbReference type="ChEBI" id="CHEBI:49883"/>
        <note>4Fe-4S-S-AdoMet</note>
    </ligand>
</feature>
<evidence type="ECO:0000256" key="8">
    <source>
        <dbReference type="ARBA" id="ARBA00022723"/>
    </source>
</evidence>
<reference evidence="19 20" key="1">
    <citation type="journal article" date="2013" name="Genome Announc.">
        <title>Genome Sequence of Thalassolituus oleivorans MIL-1 (DSM 14913T).</title>
        <authorList>
            <person name="Golyshin P.N."/>
            <person name="Werner J."/>
            <person name="Chernikova T.N."/>
            <person name="Tran H."/>
            <person name="Ferrer M."/>
            <person name="Yakimov M.M."/>
            <person name="Teeling H."/>
            <person name="Golyshina O.V."/>
        </authorList>
    </citation>
    <scope>NUCLEOTIDE SEQUENCE [LARGE SCALE GENOMIC DNA]</scope>
    <source>
        <strain evidence="19 20">MIL-1</strain>
    </source>
</reference>
<evidence type="ECO:0000256" key="15">
    <source>
        <dbReference type="PIRNR" id="PIRNR000167"/>
    </source>
</evidence>
<comment type="subcellular location">
    <subcellularLocation>
        <location evidence="1 15">Cytoplasm</location>
    </subcellularLocation>
</comment>
<evidence type="ECO:0000256" key="17">
    <source>
        <dbReference type="PIRSR" id="PIRSR000167-2"/>
    </source>
</evidence>
<dbReference type="HOGENOM" id="CLU_027579_3_0_6"/>
<dbReference type="InterPro" id="IPR034505">
    <property type="entry name" value="Coproporphyrinogen-III_oxidase"/>
</dbReference>
<dbReference type="Pfam" id="PF04055">
    <property type="entry name" value="Radical_SAM"/>
    <property type="match status" value="1"/>
</dbReference>
<evidence type="ECO:0000256" key="6">
    <source>
        <dbReference type="ARBA" id="ARBA00022490"/>
    </source>
</evidence>
<feature type="domain" description="Radical SAM core" evidence="18">
    <location>
        <begin position="46"/>
        <end position="282"/>
    </location>
</feature>
<dbReference type="FunFam" id="3.80.30.20:FF:000012">
    <property type="entry name" value="Coproporphyrinogen-III oxidase"/>
    <property type="match status" value="1"/>
</dbReference>
<dbReference type="SFLD" id="SFLDG01082">
    <property type="entry name" value="B12-binding_domain_containing"/>
    <property type="match status" value="1"/>
</dbReference>
<dbReference type="PROSITE" id="PS51918">
    <property type="entry name" value="RADICAL_SAM"/>
    <property type="match status" value="1"/>
</dbReference>
<feature type="binding site" evidence="16">
    <location>
        <position position="112"/>
    </location>
    <ligand>
        <name>S-adenosyl-L-methionine</name>
        <dbReference type="ChEBI" id="CHEBI:59789"/>
        <label>1</label>
    </ligand>
</feature>
<feature type="binding site" evidence="17">
    <location>
        <position position="65"/>
    </location>
    <ligand>
        <name>[4Fe-4S] cluster</name>
        <dbReference type="ChEBI" id="CHEBI:49883"/>
        <note>4Fe-4S-S-AdoMet</note>
    </ligand>
</feature>
<feature type="binding site" evidence="17">
    <location>
        <position position="61"/>
    </location>
    <ligand>
        <name>[4Fe-4S] cluster</name>
        <dbReference type="ChEBI" id="CHEBI:49883"/>
        <note>4Fe-4S-S-AdoMet</note>
    </ligand>
</feature>
<feature type="binding site" evidence="16">
    <location>
        <begin position="113"/>
        <end position="114"/>
    </location>
    <ligand>
        <name>S-adenosyl-L-methionine</name>
        <dbReference type="ChEBI" id="CHEBI:59789"/>
        <label>2</label>
    </ligand>
</feature>
<evidence type="ECO:0000256" key="14">
    <source>
        <dbReference type="ARBA" id="ARBA00048321"/>
    </source>
</evidence>
<dbReference type="GO" id="GO:0006782">
    <property type="term" value="P:protoporphyrinogen IX biosynthetic process"/>
    <property type="evidence" value="ECO:0007669"/>
    <property type="project" value="UniProtKB-UniPathway"/>
</dbReference>
<dbReference type="PANTHER" id="PTHR13932:SF6">
    <property type="entry name" value="OXYGEN-INDEPENDENT COPROPORPHYRINOGEN III OXIDASE"/>
    <property type="match status" value="1"/>
</dbReference>
<feature type="binding site" evidence="16">
    <location>
        <position position="55"/>
    </location>
    <ligand>
        <name>S-adenosyl-L-methionine</name>
        <dbReference type="ChEBI" id="CHEBI:59789"/>
        <label>1</label>
    </ligand>
</feature>
<organism evidence="19 20">
    <name type="scientific">Thalassolituus oleivorans MIL-1</name>
    <dbReference type="NCBI Taxonomy" id="1298593"/>
    <lineage>
        <taxon>Bacteria</taxon>
        <taxon>Pseudomonadati</taxon>
        <taxon>Pseudomonadota</taxon>
        <taxon>Gammaproteobacteria</taxon>
        <taxon>Oceanospirillales</taxon>
        <taxon>Oceanospirillaceae</taxon>
        <taxon>Thalassolituus</taxon>
    </lineage>
</organism>
<evidence type="ECO:0000256" key="16">
    <source>
        <dbReference type="PIRSR" id="PIRSR000167-1"/>
    </source>
</evidence>